<accession>A0ABV7G3B5</accession>
<keyword evidence="4" id="KW-1185">Reference proteome</keyword>
<dbReference type="Pfam" id="PF07331">
    <property type="entry name" value="TctB"/>
    <property type="match status" value="1"/>
</dbReference>
<feature type="transmembrane region" description="Helical" evidence="1">
    <location>
        <begin position="90"/>
        <end position="120"/>
    </location>
</feature>
<dbReference type="Proteomes" id="UP001595593">
    <property type="component" value="Unassembled WGS sequence"/>
</dbReference>
<evidence type="ECO:0000259" key="2">
    <source>
        <dbReference type="Pfam" id="PF07331"/>
    </source>
</evidence>
<name>A0ABV7G3B5_9PROT</name>
<feature type="domain" description="DUF1468" evidence="2">
    <location>
        <begin position="24"/>
        <end position="154"/>
    </location>
</feature>
<proteinExistence type="predicted"/>
<feature type="transmembrane region" description="Helical" evidence="1">
    <location>
        <begin position="56"/>
        <end position="78"/>
    </location>
</feature>
<evidence type="ECO:0000313" key="4">
    <source>
        <dbReference type="Proteomes" id="UP001595593"/>
    </source>
</evidence>
<sequence>MSEHSSPAPHPPRAMASSPLPDRVLALALLGVAMLAARHAARLEVPFAADPLGPKVFPAVIAALLGAASLTLLLRPGLGWESAGRPWRGLACILAMLAYAPLLSPLGFILATGLLCLVIARAFGGSSMQCGMAALVTAPALFLLLDRLLDLPLPRGPFGF</sequence>
<keyword evidence="1" id="KW-0472">Membrane</keyword>
<gene>
    <name evidence="3" type="ORF">ACFOD4_11290</name>
</gene>
<dbReference type="RefSeq" id="WP_379596495.1">
    <property type="nucleotide sequence ID" value="NZ_JBHRTN010000010.1"/>
</dbReference>
<reference evidence="4" key="1">
    <citation type="journal article" date="2019" name="Int. J. Syst. Evol. Microbiol.">
        <title>The Global Catalogue of Microorganisms (GCM) 10K type strain sequencing project: providing services to taxonomists for standard genome sequencing and annotation.</title>
        <authorList>
            <consortium name="The Broad Institute Genomics Platform"/>
            <consortium name="The Broad Institute Genome Sequencing Center for Infectious Disease"/>
            <person name="Wu L."/>
            <person name="Ma J."/>
        </authorList>
    </citation>
    <scope>NUCLEOTIDE SEQUENCE [LARGE SCALE GENOMIC DNA]</scope>
    <source>
        <strain evidence="4">KCTC 52094</strain>
    </source>
</reference>
<keyword evidence="1" id="KW-1133">Transmembrane helix</keyword>
<comment type="caution">
    <text evidence="3">The sequence shown here is derived from an EMBL/GenBank/DDBJ whole genome shotgun (WGS) entry which is preliminary data.</text>
</comment>
<evidence type="ECO:0000256" key="1">
    <source>
        <dbReference type="SAM" id="Phobius"/>
    </source>
</evidence>
<dbReference type="InterPro" id="IPR009936">
    <property type="entry name" value="DUF1468"/>
</dbReference>
<dbReference type="EMBL" id="JBHRTN010000010">
    <property type="protein sequence ID" value="MFC3125650.1"/>
    <property type="molecule type" value="Genomic_DNA"/>
</dbReference>
<feature type="transmembrane region" description="Helical" evidence="1">
    <location>
        <begin position="126"/>
        <end position="145"/>
    </location>
</feature>
<evidence type="ECO:0000313" key="3">
    <source>
        <dbReference type="EMBL" id="MFC3125650.1"/>
    </source>
</evidence>
<organism evidence="3 4">
    <name type="scientific">Teichococcus globiformis</name>
    <dbReference type="NCBI Taxonomy" id="2307229"/>
    <lineage>
        <taxon>Bacteria</taxon>
        <taxon>Pseudomonadati</taxon>
        <taxon>Pseudomonadota</taxon>
        <taxon>Alphaproteobacteria</taxon>
        <taxon>Acetobacterales</taxon>
        <taxon>Roseomonadaceae</taxon>
        <taxon>Roseomonas</taxon>
    </lineage>
</organism>
<keyword evidence="1" id="KW-0812">Transmembrane</keyword>
<protein>
    <submittedName>
        <fullName evidence="3">Tripartite tricarboxylate transporter TctB family protein</fullName>
    </submittedName>
</protein>